<comment type="caution">
    <text evidence="1">The sequence shown here is derived from an EMBL/GenBank/DDBJ whole genome shotgun (WGS) entry which is preliminary data.</text>
</comment>
<keyword evidence="2" id="KW-1185">Reference proteome</keyword>
<organism evidence="1 2">
    <name type="scientific">Mycolicibacterium arenosum</name>
    <dbReference type="NCBI Taxonomy" id="2952157"/>
    <lineage>
        <taxon>Bacteria</taxon>
        <taxon>Bacillati</taxon>
        <taxon>Actinomycetota</taxon>
        <taxon>Actinomycetes</taxon>
        <taxon>Mycobacteriales</taxon>
        <taxon>Mycobacteriaceae</taxon>
        <taxon>Mycolicibacterium</taxon>
    </lineage>
</organism>
<dbReference type="EMBL" id="JANDBD010000001">
    <property type="protein sequence ID" value="MCP9271085.1"/>
    <property type="molecule type" value="Genomic_DNA"/>
</dbReference>
<gene>
    <name evidence="1" type="ORF">NM203_02665</name>
</gene>
<evidence type="ECO:0000313" key="1">
    <source>
        <dbReference type="EMBL" id="MCP9271085.1"/>
    </source>
</evidence>
<proteinExistence type="predicted"/>
<reference evidence="1 2" key="1">
    <citation type="submission" date="2022-06" db="EMBL/GenBank/DDBJ databases">
        <title>Mycolicibacterium sp. CAU 1645 isolated from seawater.</title>
        <authorList>
            <person name="Kim W."/>
        </authorList>
    </citation>
    <scope>NUCLEOTIDE SEQUENCE [LARGE SCALE GENOMIC DNA]</scope>
    <source>
        <strain evidence="1 2">CAU 1645</strain>
    </source>
</reference>
<accession>A0ABT1LWW6</accession>
<dbReference type="SUPFAM" id="SSF51735">
    <property type="entry name" value="NAD(P)-binding Rossmann-fold domains"/>
    <property type="match status" value="1"/>
</dbReference>
<dbReference type="Proteomes" id="UP001651690">
    <property type="component" value="Unassembled WGS sequence"/>
</dbReference>
<evidence type="ECO:0000313" key="2">
    <source>
        <dbReference type="Proteomes" id="UP001651690"/>
    </source>
</evidence>
<protein>
    <submittedName>
        <fullName evidence="1">Uncharacterized protein</fullName>
    </submittedName>
</protein>
<sequence length="65" mass="7129">MGLLDDRVLCETVRSVENAEEVFAQGRYQPGLLDPQDVANAVLYLVSDQVRCRSGESITLANGMD</sequence>
<dbReference type="RefSeq" id="WP_255058056.1">
    <property type="nucleotide sequence ID" value="NZ_JANDBD010000001.1"/>
</dbReference>
<dbReference type="InterPro" id="IPR036291">
    <property type="entry name" value="NAD(P)-bd_dom_sf"/>
</dbReference>
<name>A0ABT1LWW6_9MYCO</name>